<dbReference type="InterPro" id="IPR004600">
    <property type="entry name" value="TFIIH_Tfb4/GTF2H3"/>
</dbReference>
<feature type="region of interest" description="Disordered" evidence="15">
    <location>
        <begin position="341"/>
        <end position="379"/>
    </location>
</feature>
<dbReference type="GeneID" id="30990711"/>
<evidence type="ECO:0000313" key="17">
    <source>
        <dbReference type="Proteomes" id="UP000094389"/>
    </source>
</evidence>
<feature type="compositionally biased region" description="Basic residues" evidence="15">
    <location>
        <begin position="93"/>
        <end position="102"/>
    </location>
</feature>
<evidence type="ECO:0000256" key="13">
    <source>
        <dbReference type="ARBA" id="ARBA00033341"/>
    </source>
</evidence>
<keyword evidence="7 14" id="KW-0863">Zinc-finger</keyword>
<comment type="subunit">
    <text evidence="14">Component of the 7-subunit TFIIH core complex composed of XPB/SSL2, XPD/RAD3, SSL1, TFB1, TFB2, TFB4 and TFB5, which is active in NER. The core complex associates with the 3-subunit CTD-kinase module TFIIK composed of CCL1, KIN28 and TFB3 to form the 10-subunit holoenzyme (holo-TFIIH) active in transcription.</text>
</comment>
<feature type="compositionally biased region" description="Basic residues" evidence="15">
    <location>
        <begin position="341"/>
        <end position="353"/>
    </location>
</feature>
<dbReference type="PANTHER" id="PTHR12831">
    <property type="entry name" value="TRANSCRIPTION INITIATION FACTOR IIH TFIIH , POLYPEPTIDE 3-RELATED"/>
    <property type="match status" value="1"/>
</dbReference>
<dbReference type="EMBL" id="KV453928">
    <property type="protein sequence ID" value="ODV74300.1"/>
    <property type="molecule type" value="Genomic_DNA"/>
</dbReference>
<accession>A0A1E4S4C6</accession>
<evidence type="ECO:0000256" key="6">
    <source>
        <dbReference type="ARBA" id="ARBA00022763"/>
    </source>
</evidence>
<evidence type="ECO:0000313" key="16">
    <source>
        <dbReference type="EMBL" id="ODV74300.1"/>
    </source>
</evidence>
<dbReference type="Gene3D" id="3.40.50.410">
    <property type="entry name" value="von Willebrand factor, type A domain"/>
    <property type="match status" value="1"/>
</dbReference>
<dbReference type="Proteomes" id="UP000094389">
    <property type="component" value="Unassembled WGS sequence"/>
</dbReference>
<name>A0A1E4S4C6_CYBJN</name>
<evidence type="ECO:0000256" key="2">
    <source>
        <dbReference type="ARBA" id="ARBA00004123"/>
    </source>
</evidence>
<dbReference type="GO" id="GO:0005675">
    <property type="term" value="C:transcription factor TFIIH holo complex"/>
    <property type="evidence" value="ECO:0007669"/>
    <property type="project" value="UniProtKB-UniRule"/>
</dbReference>
<dbReference type="InterPro" id="IPR036465">
    <property type="entry name" value="vWFA_dom_sf"/>
</dbReference>
<organism evidence="16 17">
    <name type="scientific">Cyberlindnera jadinii (strain ATCC 18201 / CBS 1600 / BCRC 20928 / JCM 3617 / NBRC 0987 / NRRL Y-1542)</name>
    <name type="common">Torula yeast</name>
    <name type="synonym">Candida utilis</name>
    <dbReference type="NCBI Taxonomy" id="983966"/>
    <lineage>
        <taxon>Eukaryota</taxon>
        <taxon>Fungi</taxon>
        <taxon>Dikarya</taxon>
        <taxon>Ascomycota</taxon>
        <taxon>Saccharomycotina</taxon>
        <taxon>Saccharomycetes</taxon>
        <taxon>Phaffomycetales</taxon>
        <taxon>Phaffomycetaceae</taxon>
        <taxon>Cyberlindnera</taxon>
    </lineage>
</organism>
<dbReference type="OMA" id="QGCDITS"/>
<evidence type="ECO:0000256" key="12">
    <source>
        <dbReference type="ARBA" id="ARBA00023242"/>
    </source>
</evidence>
<evidence type="ECO:0000256" key="8">
    <source>
        <dbReference type="ARBA" id="ARBA00022833"/>
    </source>
</evidence>
<evidence type="ECO:0000256" key="4">
    <source>
        <dbReference type="ARBA" id="ARBA00021280"/>
    </source>
</evidence>
<gene>
    <name evidence="16" type="ORF">CYBJADRAFT_172282</name>
</gene>
<dbReference type="PANTHER" id="PTHR12831:SF0">
    <property type="entry name" value="GENERAL TRANSCRIPTION FACTOR IIH SUBUNIT 3"/>
    <property type="match status" value="1"/>
</dbReference>
<evidence type="ECO:0000256" key="5">
    <source>
        <dbReference type="ARBA" id="ARBA00022723"/>
    </source>
</evidence>
<keyword evidence="5 14" id="KW-0479">Metal-binding</keyword>
<keyword evidence="6 14" id="KW-0227">DNA damage</keyword>
<feature type="compositionally biased region" description="Polar residues" evidence="15">
    <location>
        <begin position="117"/>
        <end position="135"/>
    </location>
</feature>
<dbReference type="AlphaFoldDB" id="A0A1E4S4C6"/>
<comment type="function">
    <text evidence="1 14">Component of the general transcription and DNA repair factor IIH (TFIIH) core complex, which is involved in general and transcription-coupled nucleotide excision repair (NER) of damaged DNA and, when complexed to TFIIK, in RNA transcription by RNA polymerase II. In NER, TFIIH acts by opening DNA around the lesion to allow the excision of the damaged oligonucleotide and its replacement by a new DNA fragment. In transcription, TFIIH has an essential role in transcription initiation. When the pre-initiation complex (PIC) has been established, TFIIH is required for promoter opening and promoter escape. Phosphorylation of the C-terminal tail (CTD) of the largest subunit of RNA polymerase II by the kinase module TFIIK controls the initiation of transcription.</text>
</comment>
<dbReference type="Pfam" id="PF03850">
    <property type="entry name" value="Tfb4"/>
    <property type="match status" value="1"/>
</dbReference>
<reference evidence="16 17" key="1">
    <citation type="journal article" date="2016" name="Proc. Natl. Acad. Sci. U.S.A.">
        <title>Comparative genomics of biotechnologically important yeasts.</title>
        <authorList>
            <person name="Riley R."/>
            <person name="Haridas S."/>
            <person name="Wolfe K.H."/>
            <person name="Lopes M.R."/>
            <person name="Hittinger C.T."/>
            <person name="Goeker M."/>
            <person name="Salamov A.A."/>
            <person name="Wisecaver J.H."/>
            <person name="Long T.M."/>
            <person name="Calvey C.H."/>
            <person name="Aerts A.L."/>
            <person name="Barry K.W."/>
            <person name="Choi C."/>
            <person name="Clum A."/>
            <person name="Coughlan A.Y."/>
            <person name="Deshpande S."/>
            <person name="Douglass A.P."/>
            <person name="Hanson S.J."/>
            <person name="Klenk H.-P."/>
            <person name="LaButti K.M."/>
            <person name="Lapidus A."/>
            <person name="Lindquist E.A."/>
            <person name="Lipzen A.M."/>
            <person name="Meier-Kolthoff J.P."/>
            <person name="Ohm R.A."/>
            <person name="Otillar R.P."/>
            <person name="Pangilinan J.L."/>
            <person name="Peng Y."/>
            <person name="Rokas A."/>
            <person name="Rosa C.A."/>
            <person name="Scheuner C."/>
            <person name="Sibirny A.A."/>
            <person name="Slot J.C."/>
            <person name="Stielow J.B."/>
            <person name="Sun H."/>
            <person name="Kurtzman C.P."/>
            <person name="Blackwell M."/>
            <person name="Grigoriev I.V."/>
            <person name="Jeffries T.W."/>
        </authorList>
    </citation>
    <scope>NUCLEOTIDE SEQUENCE [LARGE SCALE GENOMIC DNA]</scope>
    <source>
        <strain evidence="17">ATCC 18201 / CBS 1600 / BCRC 20928 / JCM 3617 / NBRC 0987 / NRRL Y-1542</strain>
    </source>
</reference>
<feature type="region of interest" description="Disordered" evidence="15">
    <location>
        <begin position="87"/>
        <end position="135"/>
    </location>
</feature>
<dbReference type="GO" id="GO:0000439">
    <property type="term" value="C:transcription factor TFIIH core complex"/>
    <property type="evidence" value="ECO:0007669"/>
    <property type="project" value="UniProtKB-UniRule"/>
</dbReference>
<comment type="subcellular location">
    <subcellularLocation>
        <location evidence="2 14">Nucleus</location>
    </subcellularLocation>
</comment>
<evidence type="ECO:0000256" key="7">
    <source>
        <dbReference type="ARBA" id="ARBA00022771"/>
    </source>
</evidence>
<comment type="similarity">
    <text evidence="3 14">Belongs to the TFB4 family.</text>
</comment>
<dbReference type="OrthoDB" id="17307at2759"/>
<evidence type="ECO:0000256" key="14">
    <source>
        <dbReference type="RuleBase" id="RU368090"/>
    </source>
</evidence>
<dbReference type="STRING" id="983966.A0A1E4S4C6"/>
<protein>
    <recommendedName>
        <fullName evidence="4 14">General transcription and DNA repair factor IIH subunit TFB4</fullName>
        <shortName evidence="14">TFIIH subunit TFB4</shortName>
    </recommendedName>
    <alternativeName>
        <fullName evidence="13 14">RNA polymerase II transcription factor B subunit 4</fullName>
    </alternativeName>
</protein>
<feature type="compositionally biased region" description="Polar residues" evidence="15">
    <location>
        <begin position="369"/>
        <end position="379"/>
    </location>
</feature>
<keyword evidence="9 14" id="KW-0805">Transcription regulation</keyword>
<keyword evidence="12 14" id="KW-0539">Nucleus</keyword>
<dbReference type="GO" id="GO:0008270">
    <property type="term" value="F:zinc ion binding"/>
    <property type="evidence" value="ECO:0007669"/>
    <property type="project" value="UniProtKB-KW"/>
</dbReference>
<dbReference type="GO" id="GO:0006289">
    <property type="term" value="P:nucleotide-excision repair"/>
    <property type="evidence" value="ECO:0007669"/>
    <property type="project" value="UniProtKB-UniRule"/>
</dbReference>
<evidence type="ECO:0000256" key="10">
    <source>
        <dbReference type="ARBA" id="ARBA00023163"/>
    </source>
</evidence>
<evidence type="ECO:0000256" key="9">
    <source>
        <dbReference type="ARBA" id="ARBA00023015"/>
    </source>
</evidence>
<keyword evidence="11 14" id="KW-0234">DNA repair</keyword>
<evidence type="ECO:0000256" key="11">
    <source>
        <dbReference type="ARBA" id="ARBA00023204"/>
    </source>
</evidence>
<dbReference type="GO" id="GO:0006355">
    <property type="term" value="P:regulation of DNA-templated transcription"/>
    <property type="evidence" value="ECO:0007669"/>
    <property type="project" value="InterPro"/>
</dbReference>
<keyword evidence="17" id="KW-1185">Reference proteome</keyword>
<feature type="compositionally biased region" description="Low complexity" evidence="15">
    <location>
        <begin position="358"/>
        <end position="368"/>
    </location>
</feature>
<proteinExistence type="inferred from homology"/>
<keyword evidence="10 14" id="KW-0804">Transcription</keyword>
<evidence type="ECO:0000256" key="3">
    <source>
        <dbReference type="ARBA" id="ARBA00005273"/>
    </source>
</evidence>
<evidence type="ECO:0000256" key="15">
    <source>
        <dbReference type="SAM" id="MobiDB-lite"/>
    </source>
</evidence>
<keyword evidence="8 14" id="KW-0862">Zinc</keyword>
<dbReference type="RefSeq" id="XP_020071339.1">
    <property type="nucleotide sequence ID" value="XM_020216315.1"/>
</dbReference>
<evidence type="ECO:0000256" key="1">
    <source>
        <dbReference type="ARBA" id="ARBA00002817"/>
    </source>
</evidence>
<sequence>MDAIADKAFTTEKVSKSSSVESPSLLAVILDTNPVQWEQLGEKDALKRVLRSLLIAINSHLALNSANTVVVIASHTDGAKVIFPTTSDDEHHRQHQHQHQHHGQGQQQHSTEKEQSPDSVSRSATPASEARSSNGRSFIKSQMYRQFKLVDDTFIQNLDSLLSSIPSTKPPKNMLSSSLSLALSYINKVQQKDSLVKSRILIVNTSPDEHLKYIPIMNCIFAAQKMKIPINVCQLSSQATFLQQAADATNGVYLNIDNLDGLVQYFATAFFIDPSLRNIVIKPTTRDIDFRASCFQTGKVVDIGFVCSVCLCILSEIPKDEKCPACDSDFDHHVINKLRRKPAVLGNRKKKRKIDPAQQQQQQQQQRQGTTSATPTPAP</sequence>